<reference evidence="13" key="1">
    <citation type="submission" date="2023-04" db="EMBL/GenBank/DDBJ databases">
        <title>Comparative genomic analysis of Cohnella hashimotonis sp. nov., isolated from the International Space Station.</title>
        <authorList>
            <person name="Venkateswaran K."/>
            <person name="Simpson A."/>
        </authorList>
    </citation>
    <scope>NUCLEOTIDE SEQUENCE</scope>
    <source>
        <strain evidence="13">F6_2S_P_1</strain>
    </source>
</reference>
<dbReference type="Proteomes" id="UP001161691">
    <property type="component" value="Unassembled WGS sequence"/>
</dbReference>
<comment type="similarity">
    <text evidence="9">Belongs to the peroxiredoxin family. BCP/PrxQ subfamily.</text>
</comment>
<dbReference type="Gene3D" id="3.40.30.10">
    <property type="entry name" value="Glutaredoxin"/>
    <property type="match status" value="1"/>
</dbReference>
<organism evidence="13 14">
    <name type="scientific">Cohnella hashimotonis</name>
    <dbReference type="NCBI Taxonomy" id="2826895"/>
    <lineage>
        <taxon>Bacteria</taxon>
        <taxon>Bacillati</taxon>
        <taxon>Bacillota</taxon>
        <taxon>Bacilli</taxon>
        <taxon>Bacillales</taxon>
        <taxon>Paenibacillaceae</taxon>
        <taxon>Cohnella</taxon>
    </lineage>
</organism>
<evidence type="ECO:0000256" key="10">
    <source>
        <dbReference type="ARBA" id="ARBA00041373"/>
    </source>
</evidence>
<evidence type="ECO:0000256" key="7">
    <source>
        <dbReference type="ARBA" id="ARBA00023284"/>
    </source>
</evidence>
<feature type="domain" description="Thioredoxin" evidence="12">
    <location>
        <begin position="42"/>
        <end position="215"/>
    </location>
</feature>
<proteinExistence type="inferred from homology"/>
<dbReference type="PANTHER" id="PTHR42801:SF7">
    <property type="entry name" value="SLL1159 PROTEIN"/>
    <property type="match status" value="1"/>
</dbReference>
<dbReference type="EMBL" id="JAGRPV010000001">
    <property type="protein sequence ID" value="MDI4643645.1"/>
    <property type="molecule type" value="Genomic_DNA"/>
</dbReference>
<evidence type="ECO:0000259" key="12">
    <source>
        <dbReference type="PROSITE" id="PS51352"/>
    </source>
</evidence>
<keyword evidence="5" id="KW-0560">Oxidoreductase</keyword>
<sequence>MTIKPLLDQAKDHFIAVAPEEVQSQVFRHIKEQQASGIVLGLQEGDQAPNFTLASPLGERVNLYDELAKGPVVLTFYRGSWCPFCNIQLRAYQQLLPEIGRLGGQLMAVSLQSPDNSLSHQEKENLTFHVLSDSNGHVADSYRVLYELPDYLQNLYEKSGMDLAKFNQTDRWILPITATFIVDKEGIIRRAHVNPDLMKRMEPEDIIDQLKKLTP</sequence>
<evidence type="ECO:0000256" key="1">
    <source>
        <dbReference type="ARBA" id="ARBA00003330"/>
    </source>
</evidence>
<evidence type="ECO:0000256" key="2">
    <source>
        <dbReference type="ARBA" id="ARBA00013017"/>
    </source>
</evidence>
<comment type="caution">
    <text evidence="13">The sequence shown here is derived from an EMBL/GenBank/DDBJ whole genome shotgun (WGS) entry which is preliminary data.</text>
</comment>
<evidence type="ECO:0000313" key="14">
    <source>
        <dbReference type="Proteomes" id="UP001161691"/>
    </source>
</evidence>
<dbReference type="InterPro" id="IPR036249">
    <property type="entry name" value="Thioredoxin-like_sf"/>
</dbReference>
<keyword evidence="3" id="KW-0575">Peroxidase</keyword>
<evidence type="ECO:0000313" key="13">
    <source>
        <dbReference type="EMBL" id="MDI4643645.1"/>
    </source>
</evidence>
<evidence type="ECO:0000256" key="9">
    <source>
        <dbReference type="ARBA" id="ARBA00038489"/>
    </source>
</evidence>
<evidence type="ECO:0000256" key="11">
    <source>
        <dbReference type="ARBA" id="ARBA00049091"/>
    </source>
</evidence>
<evidence type="ECO:0000256" key="6">
    <source>
        <dbReference type="ARBA" id="ARBA00023157"/>
    </source>
</evidence>
<evidence type="ECO:0000256" key="3">
    <source>
        <dbReference type="ARBA" id="ARBA00022559"/>
    </source>
</evidence>
<dbReference type="Pfam" id="PF00578">
    <property type="entry name" value="AhpC-TSA"/>
    <property type="match status" value="1"/>
</dbReference>
<dbReference type="InterPro" id="IPR013766">
    <property type="entry name" value="Thioredoxin_domain"/>
</dbReference>
<evidence type="ECO:0000256" key="5">
    <source>
        <dbReference type="ARBA" id="ARBA00023002"/>
    </source>
</evidence>
<keyword evidence="6" id="KW-1015">Disulfide bond</keyword>
<evidence type="ECO:0000256" key="4">
    <source>
        <dbReference type="ARBA" id="ARBA00022862"/>
    </source>
</evidence>
<protein>
    <recommendedName>
        <fullName evidence="2">thioredoxin-dependent peroxiredoxin</fullName>
        <ecNumber evidence="2">1.11.1.24</ecNumber>
    </recommendedName>
    <alternativeName>
        <fullName evidence="10">Bacterioferritin comigratory protein</fullName>
    </alternativeName>
    <alternativeName>
        <fullName evidence="8">Thioredoxin peroxidase</fullName>
    </alternativeName>
</protein>
<dbReference type="PROSITE" id="PS51352">
    <property type="entry name" value="THIOREDOXIN_2"/>
    <property type="match status" value="1"/>
</dbReference>
<dbReference type="InterPro" id="IPR000866">
    <property type="entry name" value="AhpC/TSA"/>
</dbReference>
<evidence type="ECO:0000256" key="8">
    <source>
        <dbReference type="ARBA" id="ARBA00032824"/>
    </source>
</evidence>
<dbReference type="CDD" id="cd02970">
    <property type="entry name" value="PRX_like2"/>
    <property type="match status" value="1"/>
</dbReference>
<keyword evidence="4" id="KW-0049">Antioxidant</keyword>
<dbReference type="SUPFAM" id="SSF52833">
    <property type="entry name" value="Thioredoxin-like"/>
    <property type="match status" value="1"/>
</dbReference>
<gene>
    <name evidence="13" type="ORF">KB449_01680</name>
</gene>
<comment type="catalytic activity">
    <reaction evidence="11">
        <text>a hydroperoxide + [thioredoxin]-dithiol = an alcohol + [thioredoxin]-disulfide + H2O</text>
        <dbReference type="Rhea" id="RHEA:62620"/>
        <dbReference type="Rhea" id="RHEA-COMP:10698"/>
        <dbReference type="Rhea" id="RHEA-COMP:10700"/>
        <dbReference type="ChEBI" id="CHEBI:15377"/>
        <dbReference type="ChEBI" id="CHEBI:29950"/>
        <dbReference type="ChEBI" id="CHEBI:30879"/>
        <dbReference type="ChEBI" id="CHEBI:35924"/>
        <dbReference type="ChEBI" id="CHEBI:50058"/>
        <dbReference type="EC" id="1.11.1.24"/>
    </reaction>
</comment>
<keyword evidence="7" id="KW-0676">Redox-active center</keyword>
<dbReference type="RefSeq" id="WP_282906698.1">
    <property type="nucleotide sequence ID" value="NZ_JAGRPV010000001.1"/>
</dbReference>
<dbReference type="PANTHER" id="PTHR42801">
    <property type="entry name" value="THIOREDOXIN-DEPENDENT PEROXIDE REDUCTASE"/>
    <property type="match status" value="1"/>
</dbReference>
<accession>A0ABT6TBF4</accession>
<dbReference type="InterPro" id="IPR050924">
    <property type="entry name" value="Peroxiredoxin_BCP/PrxQ"/>
</dbReference>
<name>A0ABT6TBF4_9BACL</name>
<keyword evidence="14" id="KW-1185">Reference proteome</keyword>
<comment type="function">
    <text evidence="1">Thiol-specific peroxidase that catalyzes the reduction of hydrogen peroxide and organic hydroperoxides to water and alcohols, respectively. Plays a role in cell protection against oxidative stress by detoxifying peroxides and as sensor of hydrogen peroxide-mediated signaling events.</text>
</comment>
<dbReference type="EC" id="1.11.1.24" evidence="2"/>